<accession>A0A151Z603</accession>
<dbReference type="InterPro" id="IPR024041">
    <property type="entry name" value="NH4_transpt_AmtB-like_dom"/>
</dbReference>
<feature type="transmembrane region" description="Helical" evidence="9">
    <location>
        <begin position="749"/>
        <end position="769"/>
    </location>
</feature>
<dbReference type="PANTHER" id="PTHR11730">
    <property type="entry name" value="AMMONIUM TRANSPORTER"/>
    <property type="match status" value="1"/>
</dbReference>
<dbReference type="GO" id="GO:0008519">
    <property type="term" value="F:ammonium channel activity"/>
    <property type="evidence" value="ECO:0007669"/>
    <property type="project" value="InterPro"/>
</dbReference>
<dbReference type="Pfam" id="PF00909">
    <property type="entry name" value="Ammonium_transp"/>
    <property type="match status" value="1"/>
</dbReference>
<gene>
    <name evidence="11" type="ORF">DLAC_10029</name>
</gene>
<feature type="transmembrane region" description="Helical" evidence="9">
    <location>
        <begin position="305"/>
        <end position="325"/>
    </location>
</feature>
<dbReference type="PANTHER" id="PTHR11730:SF115">
    <property type="entry name" value="AMMONIUM TRANSPORTER 3"/>
    <property type="match status" value="1"/>
</dbReference>
<evidence type="ECO:0000256" key="7">
    <source>
        <dbReference type="ARBA" id="ARBA00023177"/>
    </source>
</evidence>
<feature type="transmembrane region" description="Helical" evidence="9">
    <location>
        <begin position="378"/>
        <end position="402"/>
    </location>
</feature>
<dbReference type="InParanoid" id="A0A151Z603"/>
<keyword evidence="7" id="KW-0924">Ammonia transport</keyword>
<dbReference type="Gene3D" id="1.10.3430.10">
    <property type="entry name" value="Ammonium transporter AmtB like domains"/>
    <property type="match status" value="1"/>
</dbReference>
<evidence type="ECO:0000256" key="5">
    <source>
        <dbReference type="ARBA" id="ARBA00022989"/>
    </source>
</evidence>
<feature type="transmembrane region" description="Helical" evidence="9">
    <location>
        <begin position="726"/>
        <end position="743"/>
    </location>
</feature>
<evidence type="ECO:0000256" key="1">
    <source>
        <dbReference type="ARBA" id="ARBA00004141"/>
    </source>
</evidence>
<dbReference type="Proteomes" id="UP000076078">
    <property type="component" value="Unassembled WGS sequence"/>
</dbReference>
<evidence type="ECO:0000256" key="8">
    <source>
        <dbReference type="SAM" id="MobiDB-lite"/>
    </source>
</evidence>
<feature type="domain" description="Ammonium transporter AmtB-like" evidence="10">
    <location>
        <begin position="27"/>
        <end position="417"/>
    </location>
</feature>
<feature type="transmembrane region" description="Helical" evidence="9">
    <location>
        <begin position="107"/>
        <end position="127"/>
    </location>
</feature>
<dbReference type="STRING" id="361077.A0A151Z603"/>
<dbReference type="InterPro" id="IPR029020">
    <property type="entry name" value="Ammonium/urea_transptr"/>
</dbReference>
<proteinExistence type="inferred from homology"/>
<comment type="caution">
    <text evidence="11">The sequence shown here is derived from an EMBL/GenBank/DDBJ whole genome shotgun (WGS) entry which is preliminary data.</text>
</comment>
<keyword evidence="4 9" id="KW-0812">Transmembrane</keyword>
<evidence type="ECO:0000259" key="10">
    <source>
        <dbReference type="Pfam" id="PF00909"/>
    </source>
</evidence>
<comment type="subcellular location">
    <subcellularLocation>
        <location evidence="1">Membrane</location>
        <topology evidence="1">Multi-pass membrane protein</topology>
    </subcellularLocation>
</comment>
<comment type="similarity">
    <text evidence="2">Belongs to the ammonia transporter channel (TC 1.A.11.2) family.</text>
</comment>
<feature type="transmembrane region" description="Helical" evidence="9">
    <location>
        <begin position="21"/>
        <end position="42"/>
    </location>
</feature>
<feature type="region of interest" description="Disordered" evidence="8">
    <location>
        <begin position="618"/>
        <end position="637"/>
    </location>
</feature>
<keyword evidence="3" id="KW-0813">Transport</keyword>
<dbReference type="OrthoDB" id="534912at2759"/>
<evidence type="ECO:0000313" key="12">
    <source>
        <dbReference type="Proteomes" id="UP000076078"/>
    </source>
</evidence>
<dbReference type="NCBIfam" id="TIGR00836">
    <property type="entry name" value="amt"/>
    <property type="match status" value="1"/>
</dbReference>
<feature type="transmembrane region" description="Helical" evidence="9">
    <location>
        <begin position="337"/>
        <end position="358"/>
    </location>
</feature>
<organism evidence="11 12">
    <name type="scientific">Tieghemostelium lacteum</name>
    <name type="common">Slime mold</name>
    <name type="synonym">Dictyostelium lacteum</name>
    <dbReference type="NCBI Taxonomy" id="361077"/>
    <lineage>
        <taxon>Eukaryota</taxon>
        <taxon>Amoebozoa</taxon>
        <taxon>Evosea</taxon>
        <taxon>Eumycetozoa</taxon>
        <taxon>Dictyostelia</taxon>
        <taxon>Dictyosteliales</taxon>
        <taxon>Raperosteliaceae</taxon>
        <taxon>Tieghemostelium</taxon>
    </lineage>
</organism>
<feature type="transmembrane region" description="Helical" evidence="9">
    <location>
        <begin position="538"/>
        <end position="563"/>
    </location>
</feature>
<evidence type="ECO:0000256" key="9">
    <source>
        <dbReference type="SAM" id="Phobius"/>
    </source>
</evidence>
<dbReference type="GO" id="GO:0097272">
    <property type="term" value="P:ammonium homeostasis"/>
    <property type="evidence" value="ECO:0007669"/>
    <property type="project" value="TreeGrafter"/>
</dbReference>
<evidence type="ECO:0000256" key="4">
    <source>
        <dbReference type="ARBA" id="ARBA00022692"/>
    </source>
</evidence>
<dbReference type="FunFam" id="1.10.3430.10:FF:000008">
    <property type="entry name" value="Ammonium transporter"/>
    <property type="match status" value="1"/>
</dbReference>
<feature type="transmembrane region" description="Helical" evidence="9">
    <location>
        <begin position="688"/>
        <end position="714"/>
    </location>
</feature>
<feature type="transmembrane region" description="Helical" evidence="9">
    <location>
        <begin position="168"/>
        <end position="192"/>
    </location>
</feature>
<feature type="transmembrane region" description="Helical" evidence="9">
    <location>
        <begin position="781"/>
        <end position="799"/>
    </location>
</feature>
<feature type="transmembrane region" description="Helical" evidence="9">
    <location>
        <begin position="63"/>
        <end position="83"/>
    </location>
</feature>
<dbReference type="SUPFAM" id="SSF111352">
    <property type="entry name" value="Ammonium transporter"/>
    <property type="match status" value="1"/>
</dbReference>
<keyword evidence="12" id="KW-1185">Reference proteome</keyword>
<evidence type="ECO:0000313" key="11">
    <source>
        <dbReference type="EMBL" id="KYQ89367.1"/>
    </source>
</evidence>
<sequence>MLNTLDTSSSSSDSSEYSLEYYFDASWILSAANLVFFMQAGFGMMEAGMVRVKNTKSILLKNLINTAICAICYFCVGHALAYGRDPNKSPNGFIGNGNFFLGGYNNYHYWLIQWAYSATATTIATGAMAERLQLACYLMFSAFQTTIIFPVVGHWVWSRSGWLYDLGIVDFSGGIVVHIVAGVTGAVGSFLLGPRIGRYNQSDGKPKSLPGHSVVLTSLGAMILWYSWFGYTAGASMGLTNNKILPVSRVSVVTTLSGSTGLLTALLIAKIVQGHYDLVKGINGLIVGLVSSTSSCAYVEPWAGIIIGFVGGIVYYTGSWILLNWVKLDDPVDATAVHFFGGCWSVISVGFFTTHGRVRNPEIILPGGLFYGGGIRLLWVQLVGMTLAILWAGSLSFVFFLIMKYFRKLRVDVDTELAVCGLDIFQNSIVMAENDPGDLRAQQAQLNLQQPPQIIPRIPIQPNIRPRILFDEDLLLPRLDDLLYRDDDDYAHNLMGARPYYPMGNRVQRFFKKALTCGRYNSQMKFSKYMLSGITSKFTLLLLRVLNYLINTVALILFLLPIFKHGIGPFNLDYKGNQYFVDTYDQFFQSSLTVENCMNQTFIKNSVGYYMSFPNQTSDSSHSRGSSSSDSSSVENYSPSSIVNIFDVYDNQLPIYKNCYDTSEPLLNYTFGNFICCNNNGLKSNAYLAIYLMSVILLMSFNLLKVLLECYCIIRFRATRLKSIRWRPFIFSIILASTMAFAFKLSLDIIFWVFVYIFLFSLPVLYLAIKHTSISFIFSDCLNPALLIQNLLFFIGITYYCKMNYYLLIKLITDFISNLLWIKRKSYRYISIR</sequence>
<feature type="transmembrane region" description="Helical" evidence="9">
    <location>
        <begin position="281"/>
        <end position="299"/>
    </location>
</feature>
<dbReference type="FunCoup" id="A0A151Z603">
    <property type="interactions" value="1"/>
</dbReference>
<evidence type="ECO:0000256" key="6">
    <source>
        <dbReference type="ARBA" id="ARBA00023136"/>
    </source>
</evidence>
<protein>
    <submittedName>
        <fullName evidence="11">Ammonium transporter</fullName>
    </submittedName>
</protein>
<feature type="transmembrane region" description="Helical" evidence="9">
    <location>
        <begin position="213"/>
        <end position="231"/>
    </location>
</feature>
<dbReference type="GO" id="GO:0005886">
    <property type="term" value="C:plasma membrane"/>
    <property type="evidence" value="ECO:0007669"/>
    <property type="project" value="TreeGrafter"/>
</dbReference>
<keyword evidence="5 9" id="KW-1133">Transmembrane helix</keyword>
<dbReference type="EMBL" id="LODT01000041">
    <property type="protein sequence ID" value="KYQ89367.1"/>
    <property type="molecule type" value="Genomic_DNA"/>
</dbReference>
<keyword evidence="6 9" id="KW-0472">Membrane</keyword>
<reference evidence="11 12" key="1">
    <citation type="submission" date="2015-12" db="EMBL/GenBank/DDBJ databases">
        <title>Dictyostelia acquired genes for synthesis and detection of signals that induce cell-type specialization by lateral gene transfer from prokaryotes.</title>
        <authorList>
            <person name="Gloeckner G."/>
            <person name="Schaap P."/>
        </authorList>
    </citation>
    <scope>NUCLEOTIDE SEQUENCE [LARGE SCALE GENOMIC DNA]</scope>
    <source>
        <strain evidence="11 12">TK</strain>
    </source>
</reference>
<name>A0A151Z603_TIELA</name>
<feature type="transmembrane region" description="Helical" evidence="9">
    <location>
        <begin position="251"/>
        <end position="269"/>
    </location>
</feature>
<dbReference type="InterPro" id="IPR001905">
    <property type="entry name" value="Ammonium_transpt"/>
</dbReference>
<evidence type="ECO:0000256" key="3">
    <source>
        <dbReference type="ARBA" id="ARBA00022448"/>
    </source>
</evidence>
<dbReference type="AlphaFoldDB" id="A0A151Z603"/>
<feature type="transmembrane region" description="Helical" evidence="9">
    <location>
        <begin position="805"/>
        <end position="822"/>
    </location>
</feature>
<feature type="transmembrane region" description="Helical" evidence="9">
    <location>
        <begin position="134"/>
        <end position="156"/>
    </location>
</feature>
<evidence type="ECO:0000256" key="2">
    <source>
        <dbReference type="ARBA" id="ARBA00005887"/>
    </source>
</evidence>